<gene>
    <name evidence="1" type="ORF">BVRB_012610</name>
</gene>
<organism evidence="1 2">
    <name type="scientific">Beta vulgaris subsp. vulgaris</name>
    <name type="common">Beet</name>
    <dbReference type="NCBI Taxonomy" id="3555"/>
    <lineage>
        <taxon>Eukaryota</taxon>
        <taxon>Viridiplantae</taxon>
        <taxon>Streptophyta</taxon>
        <taxon>Embryophyta</taxon>
        <taxon>Tracheophyta</taxon>
        <taxon>Spermatophyta</taxon>
        <taxon>Magnoliopsida</taxon>
        <taxon>eudicotyledons</taxon>
        <taxon>Gunneridae</taxon>
        <taxon>Pentapetalae</taxon>
        <taxon>Caryophyllales</taxon>
        <taxon>Chenopodiaceae</taxon>
        <taxon>Betoideae</taxon>
        <taxon>Beta</taxon>
    </lineage>
</organism>
<accession>A0A0J8B5D1</accession>
<dbReference type="Proteomes" id="UP000035740">
    <property type="component" value="Unassembled WGS sequence"/>
</dbReference>
<evidence type="ECO:0000313" key="2">
    <source>
        <dbReference type="Proteomes" id="UP000035740"/>
    </source>
</evidence>
<dbReference type="Gramene" id="KMS95088">
    <property type="protein sequence ID" value="KMS95088"/>
    <property type="gene ID" value="BVRB_012610"/>
</dbReference>
<reference evidence="1 2" key="1">
    <citation type="journal article" date="2014" name="Nature">
        <title>The genome of the recently domesticated crop plant sugar beet (Beta vulgaris).</title>
        <authorList>
            <person name="Dohm J.C."/>
            <person name="Minoche A.E."/>
            <person name="Holtgrawe D."/>
            <person name="Capella-Gutierrez S."/>
            <person name="Zakrzewski F."/>
            <person name="Tafer H."/>
            <person name="Rupp O."/>
            <person name="Sorensen T.R."/>
            <person name="Stracke R."/>
            <person name="Reinhardt R."/>
            <person name="Goesmann A."/>
            <person name="Kraft T."/>
            <person name="Schulz B."/>
            <person name="Stadler P.F."/>
            <person name="Schmidt T."/>
            <person name="Gabaldon T."/>
            <person name="Lehrach H."/>
            <person name="Weisshaar B."/>
            <person name="Himmelbauer H."/>
        </authorList>
    </citation>
    <scope>NUCLEOTIDE SEQUENCE [LARGE SCALE GENOMIC DNA]</scope>
    <source>
        <tissue evidence="1">Taproot</tissue>
    </source>
</reference>
<dbReference type="AlphaFoldDB" id="A0A0J8B5D1"/>
<name>A0A0J8B5D1_BETVV</name>
<dbReference type="EMBL" id="KQ090558">
    <property type="protein sequence ID" value="KMS95088.1"/>
    <property type="molecule type" value="Genomic_DNA"/>
</dbReference>
<sequence>MGEERDFGILSIGNFLKPSRDFLLEFWVAFGYFHGGFPAAKRWPEHDNCDQMRWKKE</sequence>
<protein>
    <submittedName>
        <fullName evidence="1">Uncharacterized protein</fullName>
    </submittedName>
</protein>
<keyword evidence="2" id="KW-1185">Reference proteome</keyword>
<proteinExistence type="predicted"/>
<evidence type="ECO:0000313" key="1">
    <source>
        <dbReference type="EMBL" id="KMS95088.1"/>
    </source>
</evidence>